<proteinExistence type="predicted"/>
<protein>
    <recommendedName>
        <fullName evidence="2">Pectinesterase inhibitor domain-containing protein</fullName>
    </recommendedName>
</protein>
<dbReference type="EMBL" id="CP144746">
    <property type="protein sequence ID" value="WVZ61167.1"/>
    <property type="molecule type" value="Genomic_DNA"/>
</dbReference>
<feature type="region of interest" description="Disordered" evidence="1">
    <location>
        <begin position="94"/>
        <end position="124"/>
    </location>
</feature>
<accession>A0AAQ3WGZ7</accession>
<feature type="region of interest" description="Disordered" evidence="1">
    <location>
        <begin position="52"/>
        <end position="79"/>
    </location>
</feature>
<evidence type="ECO:0000256" key="1">
    <source>
        <dbReference type="SAM" id="MobiDB-lite"/>
    </source>
</evidence>
<evidence type="ECO:0000313" key="4">
    <source>
        <dbReference type="Proteomes" id="UP001341281"/>
    </source>
</evidence>
<dbReference type="Proteomes" id="UP001341281">
    <property type="component" value="Chromosome 02"/>
</dbReference>
<evidence type="ECO:0000259" key="2">
    <source>
        <dbReference type="Pfam" id="PF04043"/>
    </source>
</evidence>
<dbReference type="InterPro" id="IPR006501">
    <property type="entry name" value="Pectinesterase_inhib_dom"/>
</dbReference>
<keyword evidence="4" id="KW-1185">Reference proteome</keyword>
<dbReference type="Gene3D" id="1.20.140.40">
    <property type="entry name" value="Invertase/pectin methylesterase inhibitor family protein"/>
    <property type="match status" value="1"/>
</dbReference>
<feature type="compositionally biased region" description="Basic and acidic residues" evidence="1">
    <location>
        <begin position="113"/>
        <end position="123"/>
    </location>
</feature>
<feature type="compositionally biased region" description="Low complexity" evidence="1">
    <location>
        <begin position="53"/>
        <end position="75"/>
    </location>
</feature>
<dbReference type="Pfam" id="PF04043">
    <property type="entry name" value="PMEI"/>
    <property type="match status" value="1"/>
</dbReference>
<sequence length="379" mass="39781">MMTSSKLCIAEAAAVLVRQTLQSNECTAENGKNAPLSPELCSADAATVDELQSSRSDSQVISSAQRMQGRGMQIRRTNREQQKLQCIVVWPSTRSDPSDLSQPLHHTVGQGKPPDHTDAEHQEPLPGPCTVRHRISTEPARRDPAISHHLSILTGRSAQLQTIGSMAAAFLAGLLLLCVSVSLPPGGADAARVSPGASPIVATCMEAPYPDLCVGELGQRLLDVQTVVASAAPGQGARIAGAPGQVDVKALVAVALESASEAGAVAVSIFDGKLPGFSSTVPDFSKCLGNCTVTMRSAMQKLHGASAALHTGDTNVARTLATRSITDVSSCTVSCKELSGDVRLIIVQSLTEFQKMMQIAVTFINKIKPLLPPPVRTMP</sequence>
<dbReference type="GO" id="GO:0004857">
    <property type="term" value="F:enzyme inhibitor activity"/>
    <property type="evidence" value="ECO:0007669"/>
    <property type="project" value="InterPro"/>
</dbReference>
<evidence type="ECO:0000313" key="3">
    <source>
        <dbReference type="EMBL" id="WVZ61167.1"/>
    </source>
</evidence>
<feature type="domain" description="Pectinesterase inhibitor" evidence="2">
    <location>
        <begin position="200"/>
        <end position="360"/>
    </location>
</feature>
<dbReference type="InterPro" id="IPR035513">
    <property type="entry name" value="Invertase/methylesterase_inhib"/>
</dbReference>
<gene>
    <name evidence="3" type="ORF">U9M48_011081</name>
</gene>
<organism evidence="3 4">
    <name type="scientific">Paspalum notatum var. saurae</name>
    <dbReference type="NCBI Taxonomy" id="547442"/>
    <lineage>
        <taxon>Eukaryota</taxon>
        <taxon>Viridiplantae</taxon>
        <taxon>Streptophyta</taxon>
        <taxon>Embryophyta</taxon>
        <taxon>Tracheophyta</taxon>
        <taxon>Spermatophyta</taxon>
        <taxon>Magnoliopsida</taxon>
        <taxon>Liliopsida</taxon>
        <taxon>Poales</taxon>
        <taxon>Poaceae</taxon>
        <taxon>PACMAD clade</taxon>
        <taxon>Panicoideae</taxon>
        <taxon>Andropogonodae</taxon>
        <taxon>Paspaleae</taxon>
        <taxon>Paspalinae</taxon>
        <taxon>Paspalum</taxon>
    </lineage>
</organism>
<reference evidence="3 4" key="1">
    <citation type="submission" date="2024-02" db="EMBL/GenBank/DDBJ databases">
        <title>High-quality chromosome-scale genome assembly of Pensacola bahiagrass (Paspalum notatum Flugge var. saurae).</title>
        <authorList>
            <person name="Vega J.M."/>
            <person name="Podio M."/>
            <person name="Orjuela J."/>
            <person name="Siena L.A."/>
            <person name="Pessino S.C."/>
            <person name="Combes M.C."/>
            <person name="Mariac C."/>
            <person name="Albertini E."/>
            <person name="Pupilli F."/>
            <person name="Ortiz J.P.A."/>
            <person name="Leblanc O."/>
        </authorList>
    </citation>
    <scope>NUCLEOTIDE SEQUENCE [LARGE SCALE GENOMIC DNA]</scope>
    <source>
        <strain evidence="3">R1</strain>
        <tissue evidence="3">Leaf</tissue>
    </source>
</reference>
<name>A0AAQ3WGZ7_PASNO</name>
<dbReference type="AlphaFoldDB" id="A0AAQ3WGZ7"/>
<dbReference type="SUPFAM" id="SSF101148">
    <property type="entry name" value="Plant invertase/pectin methylesterase inhibitor"/>
    <property type="match status" value="1"/>
</dbReference>